<evidence type="ECO:0000256" key="2">
    <source>
        <dbReference type="ARBA" id="ARBA00022737"/>
    </source>
</evidence>
<dbReference type="InterPro" id="IPR001452">
    <property type="entry name" value="SH3_domain"/>
</dbReference>
<evidence type="ECO:0000256" key="1">
    <source>
        <dbReference type="ARBA" id="ARBA00022443"/>
    </source>
</evidence>
<comment type="caution">
    <text evidence="6">The sequence shown here is derived from an EMBL/GenBank/DDBJ whole genome shotgun (WGS) entry which is preliminary data.</text>
</comment>
<evidence type="ECO:0000256" key="3">
    <source>
        <dbReference type="PROSITE-ProRule" id="PRU00192"/>
    </source>
</evidence>
<dbReference type="Pfam" id="PF07653">
    <property type="entry name" value="SH3_2"/>
    <property type="match status" value="1"/>
</dbReference>
<dbReference type="InterPro" id="IPR036028">
    <property type="entry name" value="SH3-like_dom_sf"/>
</dbReference>
<dbReference type="Gene3D" id="2.30.30.40">
    <property type="entry name" value="SH3 Domains"/>
    <property type="match status" value="3"/>
</dbReference>
<dbReference type="Pfam" id="PF00018">
    <property type="entry name" value="SH3_1"/>
    <property type="match status" value="2"/>
</dbReference>
<reference evidence="6 7" key="1">
    <citation type="submission" date="2023-08" db="EMBL/GenBank/DDBJ databases">
        <title>A Necator americanus chromosomal reference genome.</title>
        <authorList>
            <person name="Ilik V."/>
            <person name="Petrzelkova K.J."/>
            <person name="Pardy F."/>
            <person name="Fuh T."/>
            <person name="Niatou-Singa F.S."/>
            <person name="Gouil Q."/>
            <person name="Baker L."/>
            <person name="Ritchie M.E."/>
            <person name="Jex A.R."/>
            <person name="Gazzola D."/>
            <person name="Li H."/>
            <person name="Toshio Fujiwara R."/>
            <person name="Zhan B."/>
            <person name="Aroian R.V."/>
            <person name="Pafco B."/>
            <person name="Schwarz E.M."/>
        </authorList>
    </citation>
    <scope>NUCLEOTIDE SEQUENCE [LARGE SCALE GENOMIC DNA]</scope>
    <source>
        <strain evidence="6 7">Aroian</strain>
        <tissue evidence="6">Whole animal</tissue>
    </source>
</reference>
<feature type="domain" description="SH3" evidence="5">
    <location>
        <begin position="159"/>
        <end position="219"/>
    </location>
</feature>
<dbReference type="SMART" id="SM00326">
    <property type="entry name" value="SH3"/>
    <property type="match status" value="3"/>
</dbReference>
<name>A0ABR1BJN1_NECAM</name>
<dbReference type="PANTHER" id="PTHR15706">
    <property type="entry name" value="SH3 MULTIPLE DOMAIN"/>
    <property type="match status" value="1"/>
</dbReference>
<keyword evidence="7" id="KW-1185">Reference proteome</keyword>
<evidence type="ECO:0000259" key="5">
    <source>
        <dbReference type="PROSITE" id="PS50002"/>
    </source>
</evidence>
<feature type="region of interest" description="Disordered" evidence="4">
    <location>
        <begin position="98"/>
        <end position="121"/>
    </location>
</feature>
<dbReference type="CDD" id="cd00174">
    <property type="entry name" value="SH3"/>
    <property type="match status" value="3"/>
</dbReference>
<accession>A0ABR1BJN1</accession>
<proteinExistence type="predicted"/>
<dbReference type="EMBL" id="JAVFWL010000001">
    <property type="protein sequence ID" value="KAK6726681.1"/>
    <property type="molecule type" value="Genomic_DNA"/>
</dbReference>
<evidence type="ECO:0000313" key="6">
    <source>
        <dbReference type="EMBL" id="KAK6726681.1"/>
    </source>
</evidence>
<evidence type="ECO:0000256" key="4">
    <source>
        <dbReference type="SAM" id="MobiDB-lite"/>
    </source>
</evidence>
<dbReference type="InterPro" id="IPR051228">
    <property type="entry name" value="NADPH_Oxidase/PX-Domain"/>
</dbReference>
<dbReference type="PANTHER" id="PTHR15706:SF2">
    <property type="entry name" value="SH3 AND PX DOMAIN-CONTAINING PROTEIN 2A"/>
    <property type="match status" value="1"/>
</dbReference>
<feature type="domain" description="SH3" evidence="5">
    <location>
        <begin position="34"/>
        <end position="93"/>
    </location>
</feature>
<keyword evidence="1 3" id="KW-0728">SH3 domain</keyword>
<evidence type="ECO:0000313" key="7">
    <source>
        <dbReference type="Proteomes" id="UP001303046"/>
    </source>
</evidence>
<sequence>MGIRRIVSKLLTGTDSSSQDSRMWMDTACIQHIEPFTTGRVTKNFTATVADELSVAKGAKVKAIYREDDWIYVHATDGKRGFVPQGYCRLNVDTHEGVQPKLNKPSAKLRRRSSRKDQENATTIPVRNYRHDDINKSSLQRFLDSLPVKKDEGQPFQTKELGRARIRHRYDAIRTDDINVWEGEEVIILNTDDKEWTYVRNRNHNEGFVPANHLDIFEQKSQAKSSVENEHRLVIEDFDGRHALDITVEQGEWITVISNDPDGWMWVRRLRDNSEGFLPSRMAVLATNL</sequence>
<dbReference type="Proteomes" id="UP001303046">
    <property type="component" value="Unassembled WGS sequence"/>
</dbReference>
<keyword evidence="2" id="KW-0677">Repeat</keyword>
<dbReference type="SUPFAM" id="SSF50044">
    <property type="entry name" value="SH3-domain"/>
    <property type="match status" value="3"/>
</dbReference>
<feature type="domain" description="SH3" evidence="5">
    <location>
        <begin position="227"/>
        <end position="288"/>
    </location>
</feature>
<organism evidence="6 7">
    <name type="scientific">Necator americanus</name>
    <name type="common">Human hookworm</name>
    <dbReference type="NCBI Taxonomy" id="51031"/>
    <lineage>
        <taxon>Eukaryota</taxon>
        <taxon>Metazoa</taxon>
        <taxon>Ecdysozoa</taxon>
        <taxon>Nematoda</taxon>
        <taxon>Chromadorea</taxon>
        <taxon>Rhabditida</taxon>
        <taxon>Rhabditina</taxon>
        <taxon>Rhabditomorpha</taxon>
        <taxon>Strongyloidea</taxon>
        <taxon>Ancylostomatidae</taxon>
        <taxon>Bunostominae</taxon>
        <taxon>Necator</taxon>
    </lineage>
</organism>
<protein>
    <recommendedName>
        <fullName evidence="5">SH3 domain-containing protein</fullName>
    </recommendedName>
</protein>
<gene>
    <name evidence="6" type="primary">Necator_chrI.g916</name>
    <name evidence="6" type="ORF">RB195_004792</name>
</gene>
<dbReference type="PROSITE" id="PS50002">
    <property type="entry name" value="SH3"/>
    <property type="match status" value="3"/>
</dbReference>